<reference evidence="3 4" key="1">
    <citation type="submission" date="2019-03" db="EMBL/GenBank/DDBJ databases">
        <title>Rhodosporidium diobovatum UCD-FST 08-225 genome sequencing, assembly, and annotation.</title>
        <authorList>
            <person name="Fakankun I.U."/>
            <person name="Fristensky B."/>
            <person name="Levin D.B."/>
        </authorList>
    </citation>
    <scope>NUCLEOTIDE SEQUENCE [LARGE SCALE GENOMIC DNA]</scope>
    <source>
        <strain evidence="3 4">UCD-FST 08-225</strain>
    </source>
</reference>
<evidence type="ECO:0000313" key="3">
    <source>
        <dbReference type="EMBL" id="TNY21974.1"/>
    </source>
</evidence>
<comment type="caution">
    <text evidence="3">The sequence shown here is derived from an EMBL/GenBank/DDBJ whole genome shotgun (WGS) entry which is preliminary data.</text>
</comment>
<dbReference type="EMBL" id="SOZI01000033">
    <property type="protein sequence ID" value="TNY21974.1"/>
    <property type="molecule type" value="Genomic_DNA"/>
</dbReference>
<evidence type="ECO:0000256" key="1">
    <source>
        <dbReference type="SAM" id="MobiDB-lite"/>
    </source>
</evidence>
<feature type="domain" description="Protein CPL1-like" evidence="2">
    <location>
        <begin position="80"/>
        <end position="140"/>
    </location>
</feature>
<dbReference type="Proteomes" id="UP000311382">
    <property type="component" value="Unassembled WGS sequence"/>
</dbReference>
<dbReference type="InterPro" id="IPR048661">
    <property type="entry name" value="CPL1-like"/>
</dbReference>
<keyword evidence="4" id="KW-1185">Reference proteome</keyword>
<organism evidence="3 4">
    <name type="scientific">Rhodotorula diobovata</name>
    <dbReference type="NCBI Taxonomy" id="5288"/>
    <lineage>
        <taxon>Eukaryota</taxon>
        <taxon>Fungi</taxon>
        <taxon>Dikarya</taxon>
        <taxon>Basidiomycota</taxon>
        <taxon>Pucciniomycotina</taxon>
        <taxon>Microbotryomycetes</taxon>
        <taxon>Sporidiobolales</taxon>
        <taxon>Sporidiobolaceae</taxon>
        <taxon>Rhodotorula</taxon>
    </lineage>
</organism>
<dbReference type="AlphaFoldDB" id="A0A5C5G0V0"/>
<protein>
    <recommendedName>
        <fullName evidence="2">Protein CPL1-like domain-containing protein</fullName>
    </recommendedName>
</protein>
<proteinExistence type="predicted"/>
<dbReference type="PANTHER" id="PTHR35192">
    <property type="entry name" value="PROTEIN, PUTATIVE-RELATED"/>
    <property type="match status" value="1"/>
</dbReference>
<evidence type="ECO:0000259" key="2">
    <source>
        <dbReference type="Pfam" id="PF21671"/>
    </source>
</evidence>
<accession>A0A5C5G0V0</accession>
<dbReference type="OrthoDB" id="2519631at2759"/>
<feature type="region of interest" description="Disordered" evidence="1">
    <location>
        <begin position="141"/>
        <end position="169"/>
    </location>
</feature>
<name>A0A5C5G0V0_9BASI</name>
<gene>
    <name evidence="3" type="ORF">DMC30DRAFT_393516</name>
</gene>
<dbReference type="InterPro" id="IPR038955">
    <property type="entry name" value="PriA/CPL1_fungi"/>
</dbReference>
<feature type="compositionally biased region" description="Basic residues" evidence="1">
    <location>
        <begin position="151"/>
        <end position="169"/>
    </location>
</feature>
<dbReference type="STRING" id="5288.A0A5C5G0V0"/>
<dbReference type="PANTHER" id="PTHR35192:SF2">
    <property type="entry name" value="APPLE DOMAIN-CONTAINING PROTEIN"/>
    <property type="match status" value="1"/>
</dbReference>
<sequence length="169" mass="17920">MANDEVRDAVPPDALLVLTAPFHEQAKRDLLCPDGLTACPIAGSASLRDASSAPSRGDPRSVAELLRAFADEVARSRGGYECIDVGSEGSSCGGCATLGEGRDCERDVEHATAAGCGEGRCVVFACERGWRPDRDARRCVRSGVPGETRRDKGRTHGQRGSKRRLHGGQ</sequence>
<evidence type="ECO:0000313" key="4">
    <source>
        <dbReference type="Proteomes" id="UP000311382"/>
    </source>
</evidence>
<dbReference type="Pfam" id="PF21671">
    <property type="entry name" value="CPL1-like"/>
    <property type="match status" value="1"/>
</dbReference>